<keyword evidence="4" id="KW-1185">Reference proteome</keyword>
<protein>
    <recommendedName>
        <fullName evidence="5">Lipoprotein</fullName>
    </recommendedName>
</protein>
<dbReference type="Proteomes" id="UP000243205">
    <property type="component" value="Unassembled WGS sequence"/>
</dbReference>
<accession>A0A1G7D5A0</accession>
<evidence type="ECO:0000313" key="3">
    <source>
        <dbReference type="EMBL" id="SDE46697.1"/>
    </source>
</evidence>
<proteinExistence type="predicted"/>
<dbReference type="OrthoDB" id="5395916at2"/>
<feature type="chain" id="PRO_5017440174" description="Lipoprotein" evidence="2">
    <location>
        <begin position="26"/>
        <end position="290"/>
    </location>
</feature>
<keyword evidence="2" id="KW-0732">Signal</keyword>
<evidence type="ECO:0000313" key="4">
    <source>
        <dbReference type="Proteomes" id="UP000243205"/>
    </source>
</evidence>
<evidence type="ECO:0000256" key="2">
    <source>
        <dbReference type="SAM" id="SignalP"/>
    </source>
</evidence>
<dbReference type="AlphaFoldDB" id="A0A1G7D5A0"/>
<reference evidence="4" key="1">
    <citation type="submission" date="2016-10" db="EMBL/GenBank/DDBJ databases">
        <authorList>
            <person name="Varghese N."/>
            <person name="Submissions S."/>
        </authorList>
    </citation>
    <scope>NUCLEOTIDE SEQUENCE [LARGE SCALE GENOMIC DNA]</scope>
    <source>
        <strain evidence="4">DSM 8987</strain>
    </source>
</reference>
<feature type="signal peptide" evidence="2">
    <location>
        <begin position="1"/>
        <end position="25"/>
    </location>
</feature>
<evidence type="ECO:0000256" key="1">
    <source>
        <dbReference type="SAM" id="MobiDB-lite"/>
    </source>
</evidence>
<gene>
    <name evidence="3" type="ORF">SAMN05661003_11231</name>
</gene>
<name>A0A1G7D5A0_9BACT</name>
<dbReference type="EMBL" id="FNAQ01000012">
    <property type="protein sequence ID" value="SDE46697.1"/>
    <property type="molecule type" value="Genomic_DNA"/>
</dbReference>
<organism evidence="3 4">
    <name type="scientific">Desulfuromonas thiophila</name>
    <dbReference type="NCBI Taxonomy" id="57664"/>
    <lineage>
        <taxon>Bacteria</taxon>
        <taxon>Pseudomonadati</taxon>
        <taxon>Thermodesulfobacteriota</taxon>
        <taxon>Desulfuromonadia</taxon>
        <taxon>Desulfuromonadales</taxon>
        <taxon>Desulfuromonadaceae</taxon>
        <taxon>Desulfuromonas</taxon>
    </lineage>
</organism>
<dbReference type="RefSeq" id="WP_092079245.1">
    <property type="nucleotide sequence ID" value="NZ_FNAQ01000012.1"/>
</dbReference>
<dbReference type="PROSITE" id="PS51257">
    <property type="entry name" value="PROKAR_LIPOPROTEIN"/>
    <property type="match status" value="1"/>
</dbReference>
<dbReference type="STRING" id="57664.SAMN05661003_11231"/>
<sequence>MKAANFFARFLWPLLLILMALAGCAHLHVDLQQGWNPSQVQRVQVAIDKAPASQSAAWFDEQIAKQLAALAWQASPRSQAQVEAKLFWQWRKDLTEDSVLIYQPASLHLRIETLPDQQLVALADYFYPRGGEPDHLAALEAVFAGLARLPQAAPAALTEPASTPSVVMTPDARQSSVPPTPVEQVAAAASIASTHPPSAPRAEPVASVMAGALAPEQVQSLPLVTVPPGGDRVAPAENPLTVAPAPPALVPASQAPAPLRTMTRSPWLPRLESWGFEDWGQVDRAETLMD</sequence>
<feature type="region of interest" description="Disordered" evidence="1">
    <location>
        <begin position="157"/>
        <end position="180"/>
    </location>
</feature>
<evidence type="ECO:0008006" key="5">
    <source>
        <dbReference type="Google" id="ProtNLM"/>
    </source>
</evidence>
<feature type="compositionally biased region" description="Polar residues" evidence="1">
    <location>
        <begin position="160"/>
        <end position="177"/>
    </location>
</feature>